<name>A0ACB7ZU89_9AGAM</name>
<evidence type="ECO:0000313" key="1">
    <source>
        <dbReference type="EMBL" id="KAH7904262.1"/>
    </source>
</evidence>
<gene>
    <name evidence="1" type="ORF">BJ138DRAFT_1073587</name>
</gene>
<dbReference type="EMBL" id="MU268541">
    <property type="protein sequence ID" value="KAH7904262.1"/>
    <property type="molecule type" value="Genomic_DNA"/>
</dbReference>
<comment type="caution">
    <text evidence="1">The sequence shown here is derived from an EMBL/GenBank/DDBJ whole genome shotgun (WGS) entry which is preliminary data.</text>
</comment>
<protein>
    <submittedName>
        <fullName evidence="1">Uncharacterized protein</fullName>
    </submittedName>
</protein>
<sequence length="238" mass="26980">MSNHVSGTSTSRLTPESTPTVAPPDHPAAPISKTGVSPSTSSPSAETSRSECRPLDHRQIRFQNGVTLTFTSSDVPDPVAISFADNIPRLNAMWDDTAPHWGHESVLHVKGVPVPIAYWPDLYKYWKGDQWKGTKKKWYEWKVVVHRWREAGSPDAFWESFSANGKRMTFTAITKQLREERMEADKRDAARARVEHAADFGEKYKYRQGANWYTLTDDTAIANRFRLLQTQTNILSST</sequence>
<proteinExistence type="predicted"/>
<evidence type="ECO:0000313" key="2">
    <source>
        <dbReference type="Proteomes" id="UP000790377"/>
    </source>
</evidence>
<dbReference type="Proteomes" id="UP000790377">
    <property type="component" value="Unassembled WGS sequence"/>
</dbReference>
<reference evidence="1" key="1">
    <citation type="journal article" date="2021" name="New Phytol.">
        <title>Evolutionary innovations through gain and loss of genes in the ectomycorrhizal Boletales.</title>
        <authorList>
            <person name="Wu G."/>
            <person name="Miyauchi S."/>
            <person name="Morin E."/>
            <person name="Kuo A."/>
            <person name="Drula E."/>
            <person name="Varga T."/>
            <person name="Kohler A."/>
            <person name="Feng B."/>
            <person name="Cao Y."/>
            <person name="Lipzen A."/>
            <person name="Daum C."/>
            <person name="Hundley H."/>
            <person name="Pangilinan J."/>
            <person name="Johnson J."/>
            <person name="Barry K."/>
            <person name="LaButti K."/>
            <person name="Ng V."/>
            <person name="Ahrendt S."/>
            <person name="Min B."/>
            <person name="Choi I.G."/>
            <person name="Park H."/>
            <person name="Plett J.M."/>
            <person name="Magnuson J."/>
            <person name="Spatafora J.W."/>
            <person name="Nagy L.G."/>
            <person name="Henrissat B."/>
            <person name="Grigoriev I.V."/>
            <person name="Yang Z.L."/>
            <person name="Xu J."/>
            <person name="Martin F.M."/>
        </authorList>
    </citation>
    <scope>NUCLEOTIDE SEQUENCE</scope>
    <source>
        <strain evidence="1">ATCC 28755</strain>
    </source>
</reference>
<keyword evidence="2" id="KW-1185">Reference proteome</keyword>
<accession>A0ACB7ZU89</accession>
<organism evidence="1 2">
    <name type="scientific">Hygrophoropsis aurantiaca</name>
    <dbReference type="NCBI Taxonomy" id="72124"/>
    <lineage>
        <taxon>Eukaryota</taxon>
        <taxon>Fungi</taxon>
        <taxon>Dikarya</taxon>
        <taxon>Basidiomycota</taxon>
        <taxon>Agaricomycotina</taxon>
        <taxon>Agaricomycetes</taxon>
        <taxon>Agaricomycetidae</taxon>
        <taxon>Boletales</taxon>
        <taxon>Coniophorineae</taxon>
        <taxon>Hygrophoropsidaceae</taxon>
        <taxon>Hygrophoropsis</taxon>
    </lineage>
</organism>